<dbReference type="AlphaFoldDB" id="A0A9X1B6H9"/>
<evidence type="ECO:0000313" key="3">
    <source>
        <dbReference type="EMBL" id="MBK1620717.1"/>
    </source>
</evidence>
<dbReference type="GO" id="GO:0032784">
    <property type="term" value="P:regulation of DNA-templated transcription elongation"/>
    <property type="evidence" value="ECO:0007669"/>
    <property type="project" value="InterPro"/>
</dbReference>
<dbReference type="PANTHER" id="PTHR30437">
    <property type="entry name" value="TRANSCRIPTION ELONGATION FACTOR GREA"/>
    <property type="match status" value="1"/>
</dbReference>
<name>A0A9X1B6H9_9GAMM</name>
<gene>
    <name evidence="3" type="ORF">CKO42_20245</name>
</gene>
<dbReference type="InterPro" id="IPR001437">
    <property type="entry name" value="Tscrpt_elong_fac_GreA/B_C"/>
</dbReference>
<dbReference type="NCBIfam" id="NF004396">
    <property type="entry name" value="PRK05753.1"/>
    <property type="match status" value="1"/>
</dbReference>
<dbReference type="GO" id="GO:0006354">
    <property type="term" value="P:DNA-templated transcription elongation"/>
    <property type="evidence" value="ECO:0007669"/>
    <property type="project" value="TreeGrafter"/>
</dbReference>
<dbReference type="EMBL" id="NRRY01000046">
    <property type="protein sequence ID" value="MBK1620717.1"/>
    <property type="molecule type" value="Genomic_DNA"/>
</dbReference>
<dbReference type="InterPro" id="IPR029462">
    <property type="entry name" value="Rnk_N"/>
</dbReference>
<dbReference type="Gene3D" id="1.10.286.20">
    <property type="match status" value="1"/>
</dbReference>
<protein>
    <submittedName>
        <fullName evidence="3">Nucleoside diphosphate kinase regulator</fullName>
    </submittedName>
</protein>
<dbReference type="Pfam" id="PF01272">
    <property type="entry name" value="GreA_GreB"/>
    <property type="match status" value="1"/>
</dbReference>
<dbReference type="FunFam" id="3.10.50.30:FF:000002">
    <property type="entry name" value="Regulator of nucleoside diphosphate kinase"/>
    <property type="match status" value="1"/>
</dbReference>
<organism evidence="3 4">
    <name type="scientific">Lamprobacter modestohalophilus</name>
    <dbReference type="NCBI Taxonomy" id="1064514"/>
    <lineage>
        <taxon>Bacteria</taxon>
        <taxon>Pseudomonadati</taxon>
        <taxon>Pseudomonadota</taxon>
        <taxon>Gammaproteobacteria</taxon>
        <taxon>Chromatiales</taxon>
        <taxon>Chromatiaceae</taxon>
        <taxon>Lamprobacter</taxon>
    </lineage>
</organism>
<dbReference type="InterPro" id="IPR036953">
    <property type="entry name" value="GreA/GreB_C_sf"/>
</dbReference>
<evidence type="ECO:0000259" key="2">
    <source>
        <dbReference type="Pfam" id="PF14760"/>
    </source>
</evidence>
<feature type="domain" description="Transcription elongation factor GreA/GreB C-terminal" evidence="1">
    <location>
        <begin position="52"/>
        <end position="125"/>
    </location>
</feature>
<evidence type="ECO:0000313" key="4">
    <source>
        <dbReference type="Proteomes" id="UP001138768"/>
    </source>
</evidence>
<dbReference type="Gene3D" id="3.10.50.30">
    <property type="entry name" value="Transcription elongation factor, GreA/GreB, C-terminal domain"/>
    <property type="match status" value="1"/>
</dbReference>
<dbReference type="SUPFAM" id="SSF54534">
    <property type="entry name" value="FKBP-like"/>
    <property type="match status" value="1"/>
</dbReference>
<dbReference type="GO" id="GO:0016301">
    <property type="term" value="F:kinase activity"/>
    <property type="evidence" value="ECO:0007669"/>
    <property type="project" value="UniProtKB-KW"/>
</dbReference>
<dbReference type="PANTHER" id="PTHR30437:SF5">
    <property type="entry name" value="REGULATOR OF NUCLEOSIDE DIPHOSPHATE KINASE"/>
    <property type="match status" value="1"/>
</dbReference>
<dbReference type="Pfam" id="PF14760">
    <property type="entry name" value="Rnk_N"/>
    <property type="match status" value="1"/>
</dbReference>
<dbReference type="GO" id="GO:0070063">
    <property type="term" value="F:RNA polymerase binding"/>
    <property type="evidence" value="ECO:0007669"/>
    <property type="project" value="InterPro"/>
</dbReference>
<keyword evidence="3" id="KW-0808">Transferase</keyword>
<reference evidence="3 4" key="1">
    <citation type="journal article" date="2020" name="Microorganisms">
        <title>Osmotic Adaptation and Compatible Solute Biosynthesis of Phototrophic Bacteria as Revealed from Genome Analyses.</title>
        <authorList>
            <person name="Imhoff J.F."/>
            <person name="Rahn T."/>
            <person name="Kunzel S."/>
            <person name="Keller A."/>
            <person name="Neulinger S.C."/>
        </authorList>
    </citation>
    <scope>NUCLEOTIDE SEQUENCE [LARGE SCALE GENOMIC DNA]</scope>
    <source>
        <strain evidence="3 4">DSM 25653</strain>
    </source>
</reference>
<comment type="caution">
    <text evidence="3">The sequence shown here is derived from an EMBL/GenBank/DDBJ whole genome shotgun (WGS) entry which is preliminary data.</text>
</comment>
<keyword evidence="4" id="KW-1185">Reference proteome</keyword>
<proteinExistence type="predicted"/>
<dbReference type="Proteomes" id="UP001138768">
    <property type="component" value="Unassembled WGS sequence"/>
</dbReference>
<sequence length="137" mass="15005">MSSRPELVISSLDAERLEALLASLSDQTFPGKAALEAELARADIVEPEQMPPTVVSMNSTVRFRVAESHEEFSLRLVYPKDSTGSQQTISILAPVGSALLGLAQGDEIDWPKPGGGLLRVHIEEVIDQPERRGEYHR</sequence>
<dbReference type="InterPro" id="IPR023459">
    <property type="entry name" value="Tscrpt_elong_fac_GreA/B_fam"/>
</dbReference>
<evidence type="ECO:0000259" key="1">
    <source>
        <dbReference type="Pfam" id="PF01272"/>
    </source>
</evidence>
<dbReference type="RefSeq" id="WP_200248041.1">
    <property type="nucleotide sequence ID" value="NZ_JAXUFI010000056.1"/>
</dbReference>
<keyword evidence="3" id="KW-0418">Kinase</keyword>
<accession>A0A9X1B6H9</accession>
<feature type="domain" description="Regulator of nucleoside diphosphate kinase N-terminal" evidence="2">
    <location>
        <begin position="5"/>
        <end position="45"/>
    </location>
</feature>
<dbReference type="GO" id="GO:0003677">
    <property type="term" value="F:DNA binding"/>
    <property type="evidence" value="ECO:0007669"/>
    <property type="project" value="InterPro"/>
</dbReference>